<reference evidence="4" key="1">
    <citation type="journal article" date="2014" name="Front. Microbiol.">
        <title>High frequency of phylogenetically diverse reductive dehalogenase-homologous genes in deep subseafloor sedimentary metagenomes.</title>
        <authorList>
            <person name="Kawai M."/>
            <person name="Futagami T."/>
            <person name="Toyoda A."/>
            <person name="Takaki Y."/>
            <person name="Nishi S."/>
            <person name="Hori S."/>
            <person name="Arai W."/>
            <person name="Tsubouchi T."/>
            <person name="Morono Y."/>
            <person name="Uchiyama I."/>
            <person name="Ito T."/>
            <person name="Fujiyama A."/>
            <person name="Inagaki F."/>
            <person name="Takami H."/>
        </authorList>
    </citation>
    <scope>NUCLEOTIDE SEQUENCE</scope>
    <source>
        <strain evidence="4">Expedition CK06-06</strain>
    </source>
</reference>
<keyword evidence="1" id="KW-0963">Cytoplasm</keyword>
<proteinExistence type="predicted"/>
<protein>
    <submittedName>
        <fullName evidence="4">Uncharacterized protein</fullName>
    </submittedName>
</protein>
<evidence type="ECO:0000256" key="2">
    <source>
        <dbReference type="ARBA" id="ARBA00022795"/>
    </source>
</evidence>
<keyword evidence="2" id="KW-1005">Bacterial flagellum biogenesis</keyword>
<dbReference type="InterPro" id="IPR003775">
    <property type="entry name" value="Flagellar_assembly_factor_FliW"/>
</dbReference>
<comment type="caution">
    <text evidence="4">The sequence shown here is derived from an EMBL/GenBank/DDBJ whole genome shotgun (WGS) entry which is preliminary data.</text>
</comment>
<dbReference type="PANTHER" id="PTHR39190:SF1">
    <property type="entry name" value="FLAGELLAR ASSEMBLY FACTOR FLIW"/>
    <property type="match status" value="1"/>
</dbReference>
<dbReference type="SUPFAM" id="SSF141457">
    <property type="entry name" value="BH3618-like"/>
    <property type="match status" value="1"/>
</dbReference>
<organism evidence="4">
    <name type="scientific">marine sediment metagenome</name>
    <dbReference type="NCBI Taxonomy" id="412755"/>
    <lineage>
        <taxon>unclassified sequences</taxon>
        <taxon>metagenomes</taxon>
        <taxon>ecological metagenomes</taxon>
    </lineage>
</organism>
<dbReference type="PANTHER" id="PTHR39190">
    <property type="entry name" value="FLAGELLAR ASSEMBLY FACTOR FLIW"/>
    <property type="match status" value="1"/>
</dbReference>
<dbReference type="AlphaFoldDB" id="X1BL64"/>
<gene>
    <name evidence="4" type="ORF">S01H4_39092</name>
</gene>
<evidence type="ECO:0000313" key="4">
    <source>
        <dbReference type="EMBL" id="GAG96644.1"/>
    </source>
</evidence>
<feature type="non-terminal residue" evidence="4">
    <location>
        <position position="63"/>
    </location>
</feature>
<dbReference type="GO" id="GO:0044780">
    <property type="term" value="P:bacterial-type flagellum assembly"/>
    <property type="evidence" value="ECO:0007669"/>
    <property type="project" value="InterPro"/>
</dbReference>
<keyword evidence="3" id="KW-0810">Translation regulation</keyword>
<accession>X1BL64</accession>
<dbReference type="GO" id="GO:0006417">
    <property type="term" value="P:regulation of translation"/>
    <property type="evidence" value="ECO:0007669"/>
    <property type="project" value="UniProtKB-KW"/>
</dbReference>
<evidence type="ECO:0000256" key="3">
    <source>
        <dbReference type="ARBA" id="ARBA00022845"/>
    </source>
</evidence>
<dbReference type="Pfam" id="PF02623">
    <property type="entry name" value="FliW"/>
    <property type="match status" value="1"/>
</dbReference>
<dbReference type="Gene3D" id="2.30.290.10">
    <property type="entry name" value="BH3618-like"/>
    <property type="match status" value="1"/>
</dbReference>
<name>X1BL64_9ZZZZ</name>
<evidence type="ECO:0000256" key="1">
    <source>
        <dbReference type="ARBA" id="ARBA00022490"/>
    </source>
</evidence>
<sequence length="63" mass="6951">MWINTTRFGRIDVDAADLLTFQSGLPGLEQCREWALLADADNDALGWLQCTTRDDIAIAVVSP</sequence>
<dbReference type="EMBL" id="BART01021142">
    <property type="protein sequence ID" value="GAG96644.1"/>
    <property type="molecule type" value="Genomic_DNA"/>
</dbReference>
<dbReference type="InterPro" id="IPR024046">
    <property type="entry name" value="Flagellar_assmbl_FliW_dom_sf"/>
</dbReference>